<proteinExistence type="predicted"/>
<evidence type="ECO:0000313" key="3">
    <source>
        <dbReference type="Proteomes" id="UP001152747"/>
    </source>
</evidence>
<gene>
    <name evidence="2" type="ORF">CAMP_LOCUS14666</name>
</gene>
<keyword evidence="3" id="KW-1185">Reference proteome</keyword>
<feature type="signal peptide" evidence="1">
    <location>
        <begin position="1"/>
        <end position="17"/>
    </location>
</feature>
<name>A0A9P1IVX8_9PELO</name>
<evidence type="ECO:0000313" key="2">
    <source>
        <dbReference type="EMBL" id="CAI5452029.1"/>
    </source>
</evidence>
<reference evidence="2" key="1">
    <citation type="submission" date="2022-11" db="EMBL/GenBank/DDBJ databases">
        <authorList>
            <person name="Kikuchi T."/>
        </authorList>
    </citation>
    <scope>NUCLEOTIDE SEQUENCE</scope>
    <source>
        <strain evidence="2">PS1010</strain>
    </source>
</reference>
<dbReference type="AlphaFoldDB" id="A0A9P1IVX8"/>
<accession>A0A9P1IVX8</accession>
<protein>
    <submittedName>
        <fullName evidence="2">Uncharacterized protein</fullName>
    </submittedName>
</protein>
<dbReference type="Proteomes" id="UP001152747">
    <property type="component" value="Unassembled WGS sequence"/>
</dbReference>
<organism evidence="2 3">
    <name type="scientific">Caenorhabditis angaria</name>
    <dbReference type="NCBI Taxonomy" id="860376"/>
    <lineage>
        <taxon>Eukaryota</taxon>
        <taxon>Metazoa</taxon>
        <taxon>Ecdysozoa</taxon>
        <taxon>Nematoda</taxon>
        <taxon>Chromadorea</taxon>
        <taxon>Rhabditida</taxon>
        <taxon>Rhabditina</taxon>
        <taxon>Rhabditomorpha</taxon>
        <taxon>Rhabditoidea</taxon>
        <taxon>Rhabditidae</taxon>
        <taxon>Peloderinae</taxon>
        <taxon>Caenorhabditis</taxon>
    </lineage>
</organism>
<keyword evidence="1" id="KW-0732">Signal</keyword>
<comment type="caution">
    <text evidence="2">The sequence shown here is derived from an EMBL/GenBank/DDBJ whole genome shotgun (WGS) entry which is preliminary data.</text>
</comment>
<dbReference type="OrthoDB" id="5784247at2759"/>
<sequence>MRDKILLFLLFFYFVDSATDPLESIIRNGWLMIRDYGEKMISKIAIPQTMDLPQDIVAFQTDSKTLNTLSQMINTCPQSVPVSDLSGIWHITHVSKRFQQTVIFDINEAIEKLASGKSLNSRKSLFTLFKAEPTMRCLQFNVLNNSPSSPVEFSYLSSSRRSIIGNLDRPTATQTTINLANTIEIPFTILFHTTTNTNNKVVIFAQTDTLPTSCDNLLVLQSNPNGSWEGSDVILSSYSTSTNPIVKLNYCNEQQRSGPIIRPASQKRSWK</sequence>
<feature type="chain" id="PRO_5040508955" evidence="1">
    <location>
        <begin position="18"/>
        <end position="271"/>
    </location>
</feature>
<evidence type="ECO:0000256" key="1">
    <source>
        <dbReference type="SAM" id="SignalP"/>
    </source>
</evidence>
<dbReference type="EMBL" id="CANHGI010000005">
    <property type="protein sequence ID" value="CAI5452029.1"/>
    <property type="molecule type" value="Genomic_DNA"/>
</dbReference>